<protein>
    <submittedName>
        <fullName evidence="1">Uncharacterized protein</fullName>
    </submittedName>
</protein>
<sequence length="153" mass="17678">MTRVDTPCANPATLFFLSPTESFFNVIPRRRLGSVHLSDLYFWHSSLSATDEKDPLARGPRDRLGRGGIGTIWNKEKKEEKIPPDFAKYKFPLQNVELIIARLMAEGDIFNKPSVSTCFSRVKKKWILILDLFSFRFLTYTKLLFSDNLLNVF</sequence>
<keyword evidence="2" id="KW-1185">Reference proteome</keyword>
<evidence type="ECO:0000313" key="1">
    <source>
        <dbReference type="EMBL" id="GIY23008.1"/>
    </source>
</evidence>
<organism evidence="1 2">
    <name type="scientific">Caerostris darwini</name>
    <dbReference type="NCBI Taxonomy" id="1538125"/>
    <lineage>
        <taxon>Eukaryota</taxon>
        <taxon>Metazoa</taxon>
        <taxon>Ecdysozoa</taxon>
        <taxon>Arthropoda</taxon>
        <taxon>Chelicerata</taxon>
        <taxon>Arachnida</taxon>
        <taxon>Araneae</taxon>
        <taxon>Araneomorphae</taxon>
        <taxon>Entelegynae</taxon>
        <taxon>Araneoidea</taxon>
        <taxon>Araneidae</taxon>
        <taxon>Caerostris</taxon>
    </lineage>
</organism>
<evidence type="ECO:0000313" key="2">
    <source>
        <dbReference type="Proteomes" id="UP001054837"/>
    </source>
</evidence>
<dbReference type="AlphaFoldDB" id="A0AAV4RM34"/>
<name>A0AAV4RM34_9ARAC</name>
<accession>A0AAV4RM34</accession>
<reference evidence="1 2" key="1">
    <citation type="submission" date="2021-06" db="EMBL/GenBank/DDBJ databases">
        <title>Caerostris darwini draft genome.</title>
        <authorList>
            <person name="Kono N."/>
            <person name="Arakawa K."/>
        </authorList>
    </citation>
    <scope>NUCLEOTIDE SEQUENCE [LARGE SCALE GENOMIC DNA]</scope>
</reference>
<gene>
    <name evidence="1" type="ORF">CDAR_299311</name>
</gene>
<dbReference type="EMBL" id="BPLQ01006511">
    <property type="protein sequence ID" value="GIY23008.1"/>
    <property type="molecule type" value="Genomic_DNA"/>
</dbReference>
<comment type="caution">
    <text evidence="1">The sequence shown here is derived from an EMBL/GenBank/DDBJ whole genome shotgun (WGS) entry which is preliminary data.</text>
</comment>
<proteinExistence type="predicted"/>
<dbReference type="Proteomes" id="UP001054837">
    <property type="component" value="Unassembled WGS sequence"/>
</dbReference>